<evidence type="ECO:0000313" key="2">
    <source>
        <dbReference type="Proteomes" id="UP001193501"/>
    </source>
</evidence>
<protein>
    <submittedName>
        <fullName evidence="1">DUF721 domain-containing protein</fullName>
    </submittedName>
</protein>
<reference evidence="1" key="1">
    <citation type="submission" date="2020-01" db="EMBL/GenBank/DDBJ databases">
        <authorList>
            <person name="Chen W.-M."/>
        </authorList>
    </citation>
    <scope>NUCLEOTIDE SEQUENCE</scope>
    <source>
        <strain evidence="1">CYK-10</strain>
    </source>
</reference>
<comment type="caution">
    <text evidence="1">The sequence shown here is derived from an EMBL/GenBank/DDBJ whole genome shotgun (WGS) entry which is preliminary data.</text>
</comment>
<evidence type="ECO:0000313" key="1">
    <source>
        <dbReference type="EMBL" id="NBZ86675.1"/>
    </source>
</evidence>
<dbReference type="PIRSF" id="PIRSF032064">
    <property type="entry name" value="UCP032064"/>
    <property type="match status" value="1"/>
</dbReference>
<dbReference type="Proteomes" id="UP001193501">
    <property type="component" value="Unassembled WGS sequence"/>
</dbReference>
<dbReference type="InterPro" id="IPR010593">
    <property type="entry name" value="DUF1159"/>
</dbReference>
<sequence length="161" mass="17154">MRGFEAAGQLLTSRIRAAGETRGFAVARLLTAWDEIAGDAAPMTRPVKVGYGREGLGGTLTLLVQTAHAPMVQMLIPKLIERVNAAYGYAAISRIILTQTAASGFAEGQTPFQAPKRAPDPVVVEKAQDLAAPVHDEGLRSALELLGRNILTRRNPQKGPT</sequence>
<dbReference type="InterPro" id="IPR007922">
    <property type="entry name" value="DciA-like"/>
</dbReference>
<dbReference type="AlphaFoldDB" id="A0AAE5BRK6"/>
<gene>
    <name evidence="1" type="ORF">GV832_03705</name>
</gene>
<accession>A0AAE5BRK6</accession>
<keyword evidence="2" id="KW-1185">Reference proteome</keyword>
<proteinExistence type="predicted"/>
<dbReference type="EMBL" id="JAABNR010000003">
    <property type="protein sequence ID" value="NBZ86675.1"/>
    <property type="molecule type" value="Genomic_DNA"/>
</dbReference>
<name>A0AAE5BRK6_9RHOB</name>
<organism evidence="1 2">
    <name type="scientific">Stagnihabitans tardus</name>
    <dbReference type="NCBI Taxonomy" id="2699202"/>
    <lineage>
        <taxon>Bacteria</taxon>
        <taxon>Pseudomonadati</taxon>
        <taxon>Pseudomonadota</taxon>
        <taxon>Alphaproteobacteria</taxon>
        <taxon>Rhodobacterales</taxon>
        <taxon>Paracoccaceae</taxon>
        <taxon>Stagnihabitans</taxon>
    </lineage>
</organism>
<dbReference type="Pfam" id="PF05258">
    <property type="entry name" value="DciA"/>
    <property type="match status" value="1"/>
</dbReference>